<keyword evidence="3" id="KW-0238">DNA-binding</keyword>
<feature type="region of interest" description="Disordered" evidence="10">
    <location>
        <begin position="336"/>
        <end position="508"/>
    </location>
</feature>
<feature type="region of interest" description="Disordered" evidence="10">
    <location>
        <begin position="73"/>
        <end position="98"/>
    </location>
</feature>
<dbReference type="GO" id="GO:0051382">
    <property type="term" value="P:kinetochore assembly"/>
    <property type="evidence" value="ECO:0007669"/>
    <property type="project" value="InterPro"/>
</dbReference>
<feature type="compositionally biased region" description="Basic and acidic residues" evidence="10">
    <location>
        <begin position="238"/>
        <end position="260"/>
    </location>
</feature>
<evidence type="ECO:0000259" key="12">
    <source>
        <dbReference type="Pfam" id="PF15620"/>
    </source>
</evidence>
<comment type="similarity">
    <text evidence="2">Belongs to the CENP-C/MIF2 family.</text>
</comment>
<sequence length="950" mass="107008">MAASGLDHLKNGYRRRFCRSSRPPDIKMGQGQNILVILQDCFEDKSLANDFSINSTKSVLYATPKIKDTCLPSPSREAQCQKSHPKSVPVSSRKKETSLQLTVEPNEAVSKSVQTHEVHQKTLATDVGSKNTADSRKMSNKKLKDHHNEADEGFYLSVGSPSVLLDPKTSVSQNAVSSIAPKRDTYTFENSVNMLSSSTEISLKTKKRLNFEDKDISKKVDKDISKKAEIENKVSDIQDEVSERPQERKLAEASQKRIQDSEYEIQPQAKKSFSTLFLETLKRKSESSTVVRHIATAPPHSSPAKDTKLLEDEFIIDESDRSFANRSWITIPRKGVPRKQRTVSPTVSTTLLQSKKSKEKHHNLSPTTVTSDKHSGKAHPVEKSQPSEQKKLGRNCAATEEMESNCRSTKYEVYSENAKKSSGNKRTTKQKQKRKFKANVVEEQVDVEQSKDKNINMSQDKSQRNSDRNMEECEEMRNVHISKNQMPPVGSKKSSSNVPHVENREKNGDCEKKNKLVSEEVTSTITRSRRISRRPSNWWVVKSEHSLIYGNSSIRNELSVYHNSGRKTAEETNQSSKNIGKKTVPFKGQKSANSSCSRAQILNAKDSGGIIDHAEISCSQNESLECDETDMAKKKNLDHSGVTGSPEDEDNMTAQNVHLQPQTSGYPCKTSAESDLDSGEPKTLVLEQSGPFRLKNYLSGKKNSGVDEEEVEESSDHSRGKRSKVTLENKIHHKLVLPSNTPNVRRTKRTRLKPLEYWRGERVDYQGRPSGGFVIGGILSPDTVSSKMKTKGEMKKVNKIVNRKRICLDNDEKKEKLVVNLNIPLGDPLQPTRVKDPETRKMILMDLLRPRDTYQFSVEHGELKVYKTLDTPLFSTGKLILGPHQEKGKQHVGLDTLVFYVNFGDLLCTLHETPYIVTTGDSFYVPSGNYYNIKNLLNEESVLLFTQIKR</sequence>
<dbReference type="GO" id="GO:0051455">
    <property type="term" value="P:spindle attachment to meiosis I kinetochore"/>
    <property type="evidence" value="ECO:0007669"/>
    <property type="project" value="TreeGrafter"/>
</dbReference>
<dbReference type="Pfam" id="PF15622">
    <property type="entry name" value="CENP_C_N"/>
    <property type="match status" value="1"/>
</dbReference>
<feature type="region of interest" description="Disordered" evidence="10">
    <location>
        <begin position="238"/>
        <end position="261"/>
    </location>
</feature>
<name>A0A7J8E6E8_ROUAE</name>
<keyword evidence="4" id="KW-0539">Nucleus</keyword>
<comment type="function">
    <text evidence="5">Component of the CENPA-NAC (nucleosome-associated) complex, a complex that plays a central role in assembly of kinetochore proteins, mitotic progression and chromosome segregation. The CENPA-NAC complex recruits the CENPA-CAD (nucleosome distal) complex and may be involved in incorporation of newly synthesized CENPA into centromeres. CENPC recruits DNA methylation and DNMT3B to both centromeric and pericentromeric satellite repeats and regulates the histone code in these regions.</text>
</comment>
<evidence type="ECO:0000256" key="1">
    <source>
        <dbReference type="ARBA" id="ARBA00004123"/>
    </source>
</evidence>
<dbReference type="GO" id="GO:0019237">
    <property type="term" value="F:centromeric DNA binding"/>
    <property type="evidence" value="ECO:0007669"/>
    <property type="project" value="InterPro"/>
</dbReference>
<dbReference type="FunFam" id="2.60.120.10:FF:000033">
    <property type="entry name" value="Centromere protein C 1"/>
    <property type="match status" value="1"/>
</dbReference>
<dbReference type="InterPro" id="IPR011051">
    <property type="entry name" value="RmlC_Cupin_sf"/>
</dbReference>
<dbReference type="GO" id="GO:0005721">
    <property type="term" value="C:pericentric heterochromatin"/>
    <property type="evidence" value="ECO:0007669"/>
    <property type="project" value="UniProtKB-ARBA"/>
</dbReference>
<protein>
    <recommendedName>
        <fullName evidence="7">Centromere protein C</fullName>
    </recommendedName>
    <alternativeName>
        <fullName evidence="8">Centromere autoantigen C</fullName>
    </alternativeName>
    <alternativeName>
        <fullName evidence="9">Centromere protein C 1</fullName>
    </alternativeName>
</protein>
<accession>A0A7J8E6E8</accession>
<evidence type="ECO:0000256" key="5">
    <source>
        <dbReference type="ARBA" id="ARBA00053516"/>
    </source>
</evidence>
<comment type="caution">
    <text evidence="14">The sequence shown here is derived from an EMBL/GenBank/DDBJ whole genome shotgun (WGS) entry which is preliminary data.</text>
</comment>
<feature type="region of interest" description="Disordered" evidence="10">
    <location>
        <begin position="565"/>
        <end position="591"/>
    </location>
</feature>
<evidence type="ECO:0000313" key="14">
    <source>
        <dbReference type="EMBL" id="KAF6430930.1"/>
    </source>
</evidence>
<dbReference type="EMBL" id="JACASE010000010">
    <property type="protein sequence ID" value="KAF6430930.1"/>
    <property type="molecule type" value="Genomic_DNA"/>
</dbReference>
<evidence type="ECO:0000256" key="10">
    <source>
        <dbReference type="SAM" id="MobiDB-lite"/>
    </source>
</evidence>
<feature type="domain" description="Mif2/CENP-C cupin" evidence="11">
    <location>
        <begin position="863"/>
        <end position="947"/>
    </location>
</feature>
<feature type="compositionally biased region" description="Polar residues" evidence="10">
    <location>
        <begin position="342"/>
        <end position="354"/>
    </location>
</feature>
<dbReference type="SUPFAM" id="SSF51182">
    <property type="entry name" value="RmlC-like cupins"/>
    <property type="match status" value="1"/>
</dbReference>
<dbReference type="InterPro" id="IPR025974">
    <property type="entry name" value="Mif2/CENP-C_cupin"/>
</dbReference>
<dbReference type="GO" id="GO:0005634">
    <property type="term" value="C:nucleus"/>
    <property type="evidence" value="ECO:0007669"/>
    <property type="project" value="UniProtKB-SubCell"/>
</dbReference>
<dbReference type="Pfam" id="PF11699">
    <property type="entry name" value="CENP-C_C"/>
    <property type="match status" value="1"/>
</dbReference>
<dbReference type="InterPro" id="IPR028052">
    <property type="entry name" value="CENP-C_N_dom"/>
</dbReference>
<reference evidence="14 15" key="1">
    <citation type="journal article" date="2020" name="Nature">
        <title>Six reference-quality genomes reveal evolution of bat adaptations.</title>
        <authorList>
            <person name="Jebb D."/>
            <person name="Huang Z."/>
            <person name="Pippel M."/>
            <person name="Hughes G.M."/>
            <person name="Lavrichenko K."/>
            <person name="Devanna P."/>
            <person name="Winkler S."/>
            <person name="Jermiin L.S."/>
            <person name="Skirmuntt E.C."/>
            <person name="Katzourakis A."/>
            <person name="Burkitt-Gray L."/>
            <person name="Ray D.A."/>
            <person name="Sullivan K.A.M."/>
            <person name="Roscito J.G."/>
            <person name="Kirilenko B.M."/>
            <person name="Davalos L.M."/>
            <person name="Corthals A.P."/>
            <person name="Power M.L."/>
            <person name="Jones G."/>
            <person name="Ransome R.D."/>
            <person name="Dechmann D.K.N."/>
            <person name="Locatelli A.G."/>
            <person name="Puechmaille S.J."/>
            <person name="Fedrigo O."/>
            <person name="Jarvis E.D."/>
            <person name="Hiller M."/>
            <person name="Vernes S.C."/>
            <person name="Myers E.W."/>
            <person name="Teeling E.C."/>
        </authorList>
    </citation>
    <scope>NUCLEOTIDE SEQUENCE [LARGE SCALE GENOMIC DNA]</scope>
    <source>
        <strain evidence="14">MRouAeg1</strain>
        <tissue evidence="14">Muscle</tissue>
    </source>
</reference>
<keyword evidence="15" id="KW-1185">Reference proteome</keyword>
<gene>
    <name evidence="14" type="ORF">HJG63_002659</name>
</gene>
<feature type="domain" description="CENP-C middle DNMT3B-binding" evidence="12">
    <location>
        <begin position="307"/>
        <end position="560"/>
    </location>
</feature>
<evidence type="ECO:0000256" key="9">
    <source>
        <dbReference type="ARBA" id="ARBA00083562"/>
    </source>
</evidence>
<evidence type="ECO:0000259" key="11">
    <source>
        <dbReference type="Pfam" id="PF11699"/>
    </source>
</evidence>
<dbReference type="InterPro" id="IPR028386">
    <property type="entry name" value="CENP-C/Mif2/cnp3"/>
</dbReference>
<comment type="subunit">
    <text evidence="6">Oligomer. Component of the CENPA-NAC complex, at least composed of CENPA, CENPC, CENPH, CENPM, CENPN, CENPT and CENPU. The CENPA-NAC complex interacts with the CENPA-CAD complex, composed of CENPI, CENPK, CENPL, CENPO, CENPP, CENPQ, CENPR and CENPS. Binds to DAXX. Interacts with DNMT3B. Interacts directly with CENPA. Identified in a centromere complex containing histones H2A, H2B and H4, and at least CENPA, CENPB, CENPC, CENPT, CENPN, HJURP, SUPT16H, SSRP1 and RSF1. Interacts with MEIKIN.</text>
</comment>
<evidence type="ECO:0000256" key="7">
    <source>
        <dbReference type="ARBA" id="ARBA00068530"/>
    </source>
</evidence>
<dbReference type="PANTHER" id="PTHR16684:SF11">
    <property type="entry name" value="CENTROMERE PROTEIN C"/>
    <property type="match status" value="1"/>
</dbReference>
<evidence type="ECO:0000256" key="4">
    <source>
        <dbReference type="ARBA" id="ARBA00023242"/>
    </source>
</evidence>
<evidence type="ECO:0000259" key="13">
    <source>
        <dbReference type="Pfam" id="PF15622"/>
    </source>
</evidence>
<feature type="compositionally biased region" description="Basic and acidic residues" evidence="10">
    <location>
        <begin position="371"/>
        <end position="382"/>
    </location>
</feature>
<evidence type="ECO:0000256" key="2">
    <source>
        <dbReference type="ARBA" id="ARBA00010291"/>
    </source>
</evidence>
<evidence type="ECO:0000313" key="15">
    <source>
        <dbReference type="Proteomes" id="UP000593571"/>
    </source>
</evidence>
<evidence type="ECO:0000256" key="6">
    <source>
        <dbReference type="ARBA" id="ARBA00064952"/>
    </source>
</evidence>
<feature type="compositionally biased region" description="Basic residues" evidence="10">
    <location>
        <begin position="422"/>
        <end position="437"/>
    </location>
</feature>
<feature type="region of interest" description="Disordered" evidence="10">
    <location>
        <begin position="696"/>
        <end position="727"/>
    </location>
</feature>
<dbReference type="Pfam" id="PF15620">
    <property type="entry name" value="CENP-C_mid"/>
    <property type="match status" value="1"/>
</dbReference>
<evidence type="ECO:0000256" key="3">
    <source>
        <dbReference type="ARBA" id="ARBA00023125"/>
    </source>
</evidence>
<organism evidence="14 15">
    <name type="scientific">Rousettus aegyptiacus</name>
    <name type="common">Egyptian fruit bat</name>
    <name type="synonym">Pteropus aegyptiacus</name>
    <dbReference type="NCBI Taxonomy" id="9407"/>
    <lineage>
        <taxon>Eukaryota</taxon>
        <taxon>Metazoa</taxon>
        <taxon>Chordata</taxon>
        <taxon>Craniata</taxon>
        <taxon>Vertebrata</taxon>
        <taxon>Euteleostomi</taxon>
        <taxon>Mammalia</taxon>
        <taxon>Eutheria</taxon>
        <taxon>Laurasiatheria</taxon>
        <taxon>Chiroptera</taxon>
        <taxon>Yinpterochiroptera</taxon>
        <taxon>Pteropodoidea</taxon>
        <taxon>Pteropodidae</taxon>
        <taxon>Rousettinae</taxon>
        <taxon>Rousettus</taxon>
    </lineage>
</organism>
<dbReference type="GO" id="GO:0051315">
    <property type="term" value="P:attachment of mitotic spindle microtubules to kinetochore"/>
    <property type="evidence" value="ECO:0007669"/>
    <property type="project" value="TreeGrafter"/>
</dbReference>
<dbReference type="OrthoDB" id="1939643at2759"/>
<feature type="region of interest" description="Disordered" evidence="10">
    <location>
        <begin position="659"/>
        <end position="681"/>
    </location>
</feature>
<dbReference type="InterPro" id="IPR028931">
    <property type="entry name" value="CENP-C_mid"/>
</dbReference>
<dbReference type="PANTHER" id="PTHR16684">
    <property type="entry name" value="CENTROMERE PROTEIN C"/>
    <property type="match status" value="1"/>
</dbReference>
<dbReference type="Gene3D" id="2.60.120.10">
    <property type="entry name" value="Jelly Rolls"/>
    <property type="match status" value="1"/>
</dbReference>
<comment type="subcellular location">
    <subcellularLocation>
        <location evidence="1">Nucleus</location>
    </subcellularLocation>
</comment>
<dbReference type="Proteomes" id="UP000593571">
    <property type="component" value="Unassembled WGS sequence"/>
</dbReference>
<feature type="compositionally biased region" description="Basic and acidic residues" evidence="10">
    <location>
        <begin position="461"/>
        <end position="478"/>
    </location>
</feature>
<dbReference type="AlphaFoldDB" id="A0A7J8E6E8"/>
<evidence type="ECO:0000256" key="8">
    <source>
        <dbReference type="ARBA" id="ARBA00082151"/>
    </source>
</evidence>
<feature type="domain" description="Kinetochore assembly subunit CENP-C N-terminal" evidence="13">
    <location>
        <begin position="7"/>
        <end position="303"/>
    </location>
</feature>
<dbReference type="GO" id="GO:0000776">
    <property type="term" value="C:kinetochore"/>
    <property type="evidence" value="ECO:0007669"/>
    <property type="project" value="InterPro"/>
</dbReference>
<proteinExistence type="inferred from homology"/>
<dbReference type="InterPro" id="IPR014710">
    <property type="entry name" value="RmlC-like_jellyroll"/>
</dbReference>